<evidence type="ECO:0000256" key="2">
    <source>
        <dbReference type="ARBA" id="ARBA00022741"/>
    </source>
</evidence>
<dbReference type="InterPro" id="IPR003439">
    <property type="entry name" value="ABC_transporter-like_ATP-bd"/>
</dbReference>
<dbReference type="SUPFAM" id="SSF52540">
    <property type="entry name" value="P-loop containing nucleoside triphosphate hydrolases"/>
    <property type="match status" value="1"/>
</dbReference>
<accession>A0A4R4NUX9</accession>
<evidence type="ECO:0000256" key="3">
    <source>
        <dbReference type="ARBA" id="ARBA00022840"/>
    </source>
</evidence>
<dbReference type="PROSITE" id="PS00211">
    <property type="entry name" value="ABC_TRANSPORTER_1"/>
    <property type="match status" value="1"/>
</dbReference>
<dbReference type="AlphaFoldDB" id="A0A4R4NUX9"/>
<name>A0A4R4NUX9_9ACTN</name>
<dbReference type="InterPro" id="IPR017911">
    <property type="entry name" value="MacB-like_ATP-bd"/>
</dbReference>
<dbReference type="InterPro" id="IPR003593">
    <property type="entry name" value="AAA+_ATPase"/>
</dbReference>
<keyword evidence="3 6" id="KW-0067">ATP-binding</keyword>
<dbReference type="PANTHER" id="PTHR24220:SF686">
    <property type="entry name" value="BLL7988 PROTEIN"/>
    <property type="match status" value="1"/>
</dbReference>
<keyword evidence="1" id="KW-0813">Transport</keyword>
<dbReference type="GO" id="GO:0098796">
    <property type="term" value="C:membrane protein complex"/>
    <property type="evidence" value="ECO:0007669"/>
    <property type="project" value="UniProtKB-ARBA"/>
</dbReference>
<dbReference type="InterPro" id="IPR017871">
    <property type="entry name" value="ABC_transporter-like_CS"/>
</dbReference>
<protein>
    <submittedName>
        <fullName evidence="6">ABC transporter ATP-binding protein</fullName>
    </submittedName>
</protein>
<reference evidence="6 7" key="1">
    <citation type="submission" date="2019-03" db="EMBL/GenBank/DDBJ databases">
        <title>Draft genome sequences of novel Actinobacteria.</title>
        <authorList>
            <person name="Sahin N."/>
            <person name="Ay H."/>
            <person name="Saygin H."/>
        </authorList>
    </citation>
    <scope>NUCLEOTIDE SEQUENCE [LARGE SCALE GENOMIC DNA]</scope>
    <source>
        <strain evidence="6 7">DSM 45347</strain>
    </source>
</reference>
<dbReference type="RefSeq" id="WP_131941378.1">
    <property type="nucleotide sequence ID" value="NZ_BAAAMX010000013.1"/>
</dbReference>
<organism evidence="6 7">
    <name type="scientific">Actinomadura bangladeshensis</name>
    <dbReference type="NCBI Taxonomy" id="453573"/>
    <lineage>
        <taxon>Bacteria</taxon>
        <taxon>Bacillati</taxon>
        <taxon>Actinomycetota</taxon>
        <taxon>Actinomycetes</taxon>
        <taxon>Streptosporangiales</taxon>
        <taxon>Thermomonosporaceae</taxon>
        <taxon>Actinomadura</taxon>
    </lineage>
</organism>
<dbReference type="OrthoDB" id="3266715at2"/>
<sequence>MTRHGGERASARLDDPAPDPHEAGDGTPAAVLLRGAGKTYGTGHARVHALREVDLEVPRGEFVVLLGPSGSGKTTLLNLIGGIEPATEGEVIAGGRDISGLGEDARTAYRRDTVGFVFQFFNLVPSLTALENVRLVAELTGRGDRERSRAALAAVGLAERGGHFPAQLSGGEQQRVAIARAIAKDPALLLCDEPTGALDLETGRGVLRVLQDLNREGRTVLVVTHNAAIAAIAHRVVRMRSGRIVEVAANPAPADAGEVTW</sequence>
<dbReference type="InterPro" id="IPR015854">
    <property type="entry name" value="ABC_transpr_LolD-like"/>
</dbReference>
<dbReference type="Proteomes" id="UP000295431">
    <property type="component" value="Unassembled WGS sequence"/>
</dbReference>
<feature type="domain" description="ABC transporter" evidence="5">
    <location>
        <begin position="31"/>
        <end position="259"/>
    </location>
</feature>
<evidence type="ECO:0000259" key="5">
    <source>
        <dbReference type="PROSITE" id="PS50893"/>
    </source>
</evidence>
<dbReference type="Pfam" id="PF00005">
    <property type="entry name" value="ABC_tran"/>
    <property type="match status" value="1"/>
</dbReference>
<dbReference type="SMART" id="SM00382">
    <property type="entry name" value="AAA"/>
    <property type="match status" value="1"/>
</dbReference>
<dbReference type="Gene3D" id="3.40.50.300">
    <property type="entry name" value="P-loop containing nucleotide triphosphate hydrolases"/>
    <property type="match status" value="1"/>
</dbReference>
<dbReference type="GO" id="GO:0005886">
    <property type="term" value="C:plasma membrane"/>
    <property type="evidence" value="ECO:0007669"/>
    <property type="project" value="TreeGrafter"/>
</dbReference>
<comment type="caution">
    <text evidence="6">The sequence shown here is derived from an EMBL/GenBank/DDBJ whole genome shotgun (WGS) entry which is preliminary data.</text>
</comment>
<feature type="compositionally biased region" description="Basic and acidic residues" evidence="4">
    <location>
        <begin position="1"/>
        <end position="24"/>
    </location>
</feature>
<dbReference type="CDD" id="cd03255">
    <property type="entry name" value="ABC_MJ0796_LolCDE_FtsE"/>
    <property type="match status" value="1"/>
</dbReference>
<dbReference type="FunFam" id="3.40.50.300:FF:000032">
    <property type="entry name" value="Export ABC transporter ATP-binding protein"/>
    <property type="match status" value="1"/>
</dbReference>
<evidence type="ECO:0000256" key="4">
    <source>
        <dbReference type="SAM" id="MobiDB-lite"/>
    </source>
</evidence>
<dbReference type="PROSITE" id="PS50893">
    <property type="entry name" value="ABC_TRANSPORTER_2"/>
    <property type="match status" value="1"/>
</dbReference>
<keyword evidence="2" id="KW-0547">Nucleotide-binding</keyword>
<dbReference type="EMBL" id="SMJW01000104">
    <property type="protein sequence ID" value="TDC13285.1"/>
    <property type="molecule type" value="Genomic_DNA"/>
</dbReference>
<evidence type="ECO:0000313" key="6">
    <source>
        <dbReference type="EMBL" id="TDC13285.1"/>
    </source>
</evidence>
<evidence type="ECO:0000256" key="1">
    <source>
        <dbReference type="ARBA" id="ARBA00022448"/>
    </source>
</evidence>
<feature type="region of interest" description="Disordered" evidence="4">
    <location>
        <begin position="1"/>
        <end position="28"/>
    </location>
</feature>
<dbReference type="GO" id="GO:0022857">
    <property type="term" value="F:transmembrane transporter activity"/>
    <property type="evidence" value="ECO:0007669"/>
    <property type="project" value="TreeGrafter"/>
</dbReference>
<proteinExistence type="predicted"/>
<dbReference type="PANTHER" id="PTHR24220">
    <property type="entry name" value="IMPORT ATP-BINDING PROTEIN"/>
    <property type="match status" value="1"/>
</dbReference>
<dbReference type="GO" id="GO:0005524">
    <property type="term" value="F:ATP binding"/>
    <property type="evidence" value="ECO:0007669"/>
    <property type="project" value="UniProtKB-KW"/>
</dbReference>
<dbReference type="InterPro" id="IPR027417">
    <property type="entry name" value="P-loop_NTPase"/>
</dbReference>
<keyword evidence="7" id="KW-1185">Reference proteome</keyword>
<dbReference type="GO" id="GO:0016887">
    <property type="term" value="F:ATP hydrolysis activity"/>
    <property type="evidence" value="ECO:0007669"/>
    <property type="project" value="InterPro"/>
</dbReference>
<evidence type="ECO:0000313" key="7">
    <source>
        <dbReference type="Proteomes" id="UP000295431"/>
    </source>
</evidence>
<gene>
    <name evidence="6" type="ORF">E1284_20775</name>
</gene>